<feature type="transmembrane region" description="Helical" evidence="1">
    <location>
        <begin position="83"/>
        <end position="104"/>
    </location>
</feature>
<dbReference type="Proteomes" id="UP000682733">
    <property type="component" value="Unassembled WGS sequence"/>
</dbReference>
<dbReference type="Proteomes" id="UP000677228">
    <property type="component" value="Unassembled WGS sequence"/>
</dbReference>
<evidence type="ECO:0000256" key="1">
    <source>
        <dbReference type="SAM" id="Phobius"/>
    </source>
</evidence>
<dbReference type="EMBL" id="CAJNOK010003544">
    <property type="protein sequence ID" value="CAF0905496.1"/>
    <property type="molecule type" value="Genomic_DNA"/>
</dbReference>
<comment type="caution">
    <text evidence="3">The sequence shown here is derived from an EMBL/GenBank/DDBJ whole genome shotgun (WGS) entry which is preliminary data.</text>
</comment>
<protein>
    <recommendedName>
        <fullName evidence="6">PARP catalytic domain-containing protein</fullName>
    </recommendedName>
</protein>
<sequence length="353" mass="40826">MGLSIPLLMIVMCCRSCCHSDIDENRRTASQRVADMEGIRKLRPRPKLRFQHRLAFLVVCFVLRSVATALYATAPAGDNDSRILAALCGASLAFLFLTLILDLYRYSVWWHYTPQNDTHCYCRSRKHERYIPYHLIGDDRDANMLGDRPCTKEDSCRKTRLDHITVFHSRDYKPQRRWRDVKDDPDNNHTFRCTKCDKKGNKPHYIGFHTTTPEAAKSIARSHFRPSWKGMLGAGVYFARSPAVSMGKANHRGAWIVAEIRMGRVFEIERPLIMGGSQTYDAEKADFVRLSAWHTEYDTCYLVHNEDNRDEFCIKDPATQIIKWTIVVQKEFDSKVASYGLDTEFDSTECYCI</sequence>
<evidence type="ECO:0000313" key="3">
    <source>
        <dbReference type="EMBL" id="CAF0905496.1"/>
    </source>
</evidence>
<keyword evidence="1" id="KW-1133">Transmembrane helix</keyword>
<proteinExistence type="predicted"/>
<dbReference type="Gene3D" id="3.90.228.10">
    <property type="match status" value="1"/>
</dbReference>
<feature type="chain" id="PRO_5036434481" description="PARP catalytic domain-containing protein" evidence="2">
    <location>
        <begin position="21"/>
        <end position="353"/>
    </location>
</feature>
<evidence type="ECO:0008006" key="6">
    <source>
        <dbReference type="Google" id="ProtNLM"/>
    </source>
</evidence>
<reference evidence="3" key="1">
    <citation type="submission" date="2021-02" db="EMBL/GenBank/DDBJ databases">
        <authorList>
            <person name="Nowell W R."/>
        </authorList>
    </citation>
    <scope>NUCLEOTIDE SEQUENCE</scope>
</reference>
<evidence type="ECO:0000313" key="5">
    <source>
        <dbReference type="Proteomes" id="UP000677228"/>
    </source>
</evidence>
<accession>A0A8S2D8G5</accession>
<dbReference type="AlphaFoldDB" id="A0A8S2D8G5"/>
<gene>
    <name evidence="3" type="ORF">OVA965_LOCUS9846</name>
    <name evidence="4" type="ORF">TMI583_LOCUS9842</name>
</gene>
<name>A0A8S2D8G5_9BILA</name>
<dbReference type="SUPFAM" id="SSF56399">
    <property type="entry name" value="ADP-ribosylation"/>
    <property type="match status" value="1"/>
</dbReference>
<organism evidence="3 5">
    <name type="scientific">Didymodactylos carnosus</name>
    <dbReference type="NCBI Taxonomy" id="1234261"/>
    <lineage>
        <taxon>Eukaryota</taxon>
        <taxon>Metazoa</taxon>
        <taxon>Spiralia</taxon>
        <taxon>Gnathifera</taxon>
        <taxon>Rotifera</taxon>
        <taxon>Eurotatoria</taxon>
        <taxon>Bdelloidea</taxon>
        <taxon>Philodinida</taxon>
        <taxon>Philodinidae</taxon>
        <taxon>Didymodactylos</taxon>
    </lineage>
</organism>
<evidence type="ECO:0000256" key="2">
    <source>
        <dbReference type="SAM" id="SignalP"/>
    </source>
</evidence>
<feature type="signal peptide" evidence="2">
    <location>
        <begin position="1"/>
        <end position="20"/>
    </location>
</feature>
<keyword evidence="1" id="KW-0812">Transmembrane</keyword>
<dbReference type="EMBL" id="CAJOBA010003545">
    <property type="protein sequence ID" value="CAF3685477.1"/>
    <property type="molecule type" value="Genomic_DNA"/>
</dbReference>
<keyword evidence="1" id="KW-0472">Membrane</keyword>
<feature type="transmembrane region" description="Helical" evidence="1">
    <location>
        <begin position="50"/>
        <end position="71"/>
    </location>
</feature>
<evidence type="ECO:0000313" key="4">
    <source>
        <dbReference type="EMBL" id="CAF3685477.1"/>
    </source>
</evidence>
<keyword evidence="2" id="KW-0732">Signal</keyword>